<keyword evidence="2" id="KW-0472">Membrane</keyword>
<keyword evidence="2" id="KW-0812">Transmembrane</keyword>
<feature type="compositionally biased region" description="Low complexity" evidence="1">
    <location>
        <begin position="44"/>
        <end position="61"/>
    </location>
</feature>
<gene>
    <name evidence="3" type="ORF">GCM10010449_02770</name>
</gene>
<keyword evidence="4" id="KW-1185">Reference proteome</keyword>
<keyword evidence="2" id="KW-1133">Transmembrane helix</keyword>
<dbReference type="EMBL" id="BAAAUG010000010">
    <property type="protein sequence ID" value="GAA3082296.1"/>
    <property type="molecule type" value="Genomic_DNA"/>
</dbReference>
<organism evidence="3 4">
    <name type="scientific">Streptomyces rectiviolaceus</name>
    <dbReference type="NCBI Taxonomy" id="332591"/>
    <lineage>
        <taxon>Bacteria</taxon>
        <taxon>Bacillati</taxon>
        <taxon>Actinomycetota</taxon>
        <taxon>Actinomycetes</taxon>
        <taxon>Kitasatosporales</taxon>
        <taxon>Streptomycetaceae</taxon>
        <taxon>Streptomyces</taxon>
    </lineage>
</organism>
<proteinExistence type="predicted"/>
<feature type="compositionally biased region" description="Polar residues" evidence="1">
    <location>
        <begin position="34"/>
        <end position="43"/>
    </location>
</feature>
<evidence type="ECO:0000256" key="1">
    <source>
        <dbReference type="SAM" id="MobiDB-lite"/>
    </source>
</evidence>
<evidence type="ECO:0000313" key="3">
    <source>
        <dbReference type="EMBL" id="GAA3082296.1"/>
    </source>
</evidence>
<name>A0ABP6M629_9ACTN</name>
<comment type="caution">
    <text evidence="3">The sequence shown here is derived from an EMBL/GenBank/DDBJ whole genome shotgun (WGS) entry which is preliminary data.</text>
</comment>
<reference evidence="4" key="1">
    <citation type="journal article" date="2019" name="Int. J. Syst. Evol. Microbiol.">
        <title>The Global Catalogue of Microorganisms (GCM) 10K type strain sequencing project: providing services to taxonomists for standard genome sequencing and annotation.</title>
        <authorList>
            <consortium name="The Broad Institute Genomics Platform"/>
            <consortium name="The Broad Institute Genome Sequencing Center for Infectious Disease"/>
            <person name="Wu L."/>
            <person name="Ma J."/>
        </authorList>
    </citation>
    <scope>NUCLEOTIDE SEQUENCE [LARGE SCALE GENOMIC DNA]</scope>
    <source>
        <strain evidence="4">JCM 9092</strain>
    </source>
</reference>
<feature type="compositionally biased region" description="Pro residues" evidence="1">
    <location>
        <begin position="62"/>
        <end position="80"/>
    </location>
</feature>
<feature type="region of interest" description="Disordered" evidence="1">
    <location>
        <begin position="32"/>
        <end position="84"/>
    </location>
</feature>
<evidence type="ECO:0000313" key="4">
    <source>
        <dbReference type="Proteomes" id="UP001501637"/>
    </source>
</evidence>
<sequence length="187" mass="19979">MPQSLSGLQRCHCIPITYGRRIRAIALPFEGEPQVTTPPQGQNPYGQGVQPHPGQPGQPTVPQQPYPPYNQGAPIPPPAAPSGRGKKLMLRIGGFILVAIIIAVVKWQLGKSDAETTAVGDCLHNKGTQSAPDLKNTDCSSSDAEFEVIEKFDNTSSVSKCDAVKGTEVSYYQTGGSHDVVLCLKNK</sequence>
<dbReference type="Proteomes" id="UP001501637">
    <property type="component" value="Unassembled WGS sequence"/>
</dbReference>
<evidence type="ECO:0000256" key="2">
    <source>
        <dbReference type="SAM" id="Phobius"/>
    </source>
</evidence>
<feature type="transmembrane region" description="Helical" evidence="2">
    <location>
        <begin position="88"/>
        <end position="109"/>
    </location>
</feature>
<protein>
    <submittedName>
        <fullName evidence="3">Uncharacterized protein</fullName>
    </submittedName>
</protein>
<accession>A0ABP6M629</accession>